<dbReference type="AlphaFoldDB" id="A0A8S4NN29"/>
<reference evidence="1" key="1">
    <citation type="submission" date="2022-03" db="EMBL/GenBank/DDBJ databases">
        <authorList>
            <person name="Martin C."/>
        </authorList>
    </citation>
    <scope>NUCLEOTIDE SEQUENCE</scope>
</reference>
<evidence type="ECO:0000313" key="1">
    <source>
        <dbReference type="EMBL" id="CAH1783015.1"/>
    </source>
</evidence>
<name>A0A8S4NN29_OWEFU</name>
<organism evidence="1 2">
    <name type="scientific">Owenia fusiformis</name>
    <name type="common">Polychaete worm</name>
    <dbReference type="NCBI Taxonomy" id="6347"/>
    <lineage>
        <taxon>Eukaryota</taxon>
        <taxon>Metazoa</taxon>
        <taxon>Spiralia</taxon>
        <taxon>Lophotrochozoa</taxon>
        <taxon>Annelida</taxon>
        <taxon>Polychaeta</taxon>
        <taxon>Sedentaria</taxon>
        <taxon>Canalipalpata</taxon>
        <taxon>Sabellida</taxon>
        <taxon>Oweniida</taxon>
        <taxon>Oweniidae</taxon>
        <taxon>Owenia</taxon>
    </lineage>
</organism>
<dbReference type="EMBL" id="CAIIXF020000005">
    <property type="protein sequence ID" value="CAH1783015.1"/>
    <property type="molecule type" value="Genomic_DNA"/>
</dbReference>
<keyword evidence="2" id="KW-1185">Reference proteome</keyword>
<proteinExistence type="predicted"/>
<protein>
    <submittedName>
        <fullName evidence="1">Uncharacterized protein</fullName>
    </submittedName>
</protein>
<evidence type="ECO:0000313" key="2">
    <source>
        <dbReference type="Proteomes" id="UP000749559"/>
    </source>
</evidence>
<accession>A0A8S4NN29</accession>
<comment type="caution">
    <text evidence="1">The sequence shown here is derived from an EMBL/GenBank/DDBJ whole genome shotgun (WGS) entry which is preliminary data.</text>
</comment>
<dbReference type="Proteomes" id="UP000749559">
    <property type="component" value="Unassembled WGS sequence"/>
</dbReference>
<gene>
    <name evidence="1" type="ORF">OFUS_LOCUS9398</name>
</gene>
<sequence>MFYSSFSVIQWQHVVAQGPMVQGAISVAVGPKVMWGYAQEAGRAMEWTFRNLRGPDYNYTGPEIDLQGPGFNVTLKNVSISKGNLVGIKSKLLGMVQKNFDFHLKIMYNLSHVYNHWEEAGIVSGHEGPIPFDHKLSGYKMSVSLEVDANVRCVEIEDGPICVIWQPRPKYKIHNLDFKLPPESYLHLAPREKVQGKIEDWLLMNYTKKLHFMRSLSINFTSTLDTIGFSGGITEDIVFDFGGTVTSLNFTGMQGCQMRTMGVASLRNRMDMPEWVLKVPSAPLPDIAYKHDAVYVVSTDAFQSLFWAHILNGSMDIQFVGQSPVFSTNYFKGTPLQDMKESDIKFVQENSQQIKSQSPKSVIQWQHVVAQGPMVQGAISVAVGPKVMWGYAQEAGRAMEWTFRNLGGPDYNYTGPEIDLQGPGFNVTLKNVSIGKGNLVGIKSKLLGMVQKNFDFHLKIMYNLSLVYNHWEEAGIVTGHEGPIPFDHKLSGYKMSVSLEVDANVRCVEIEDGPICVIWQPRPKYKIHNLDFKLPPESYLHLAPREKVQGKIEDWLLMNYTKRLHFMRSLSINFTSTLDTIGFSGGITEDIVFDFGGTVTSLNFTGMQGCQMRTMGVASLRNRMDMPEWVLKVPSAPLPDIAYKHDAVYVVSTDAFQSLFWAHILNGSMDIQFVGQSPVFSTNYFKGTPLQGIYQKLPDKLLMYNVSMMQTPTFYFYSMHEQYPMAYQYNISVEVWTLKHDGTPDILALKYIILQTNQMFGLNIRTENKVIHLDPDLLYQVRAIQFTSSNMTSYATVSNSIVPLGYTAPPFCLDLFLSQFYTDFRSLVAHVETIGVPLPATPLFTVSQSEMLVLQWNYLTVNVNFTTTNV</sequence>